<feature type="compositionally biased region" description="Polar residues" evidence="1">
    <location>
        <begin position="594"/>
        <end position="603"/>
    </location>
</feature>
<feature type="compositionally biased region" description="Low complexity" evidence="1">
    <location>
        <begin position="125"/>
        <end position="135"/>
    </location>
</feature>
<feature type="region of interest" description="Disordered" evidence="1">
    <location>
        <begin position="409"/>
        <end position="430"/>
    </location>
</feature>
<feature type="compositionally biased region" description="Polar residues" evidence="1">
    <location>
        <begin position="183"/>
        <end position="213"/>
    </location>
</feature>
<dbReference type="RefSeq" id="WP_038217711.1">
    <property type="nucleotide sequence ID" value="NZ_JRWM01000041.1"/>
</dbReference>
<protein>
    <recommendedName>
        <fullName evidence="2">Flagellar hook-length control protein-like C-terminal domain-containing protein</fullName>
    </recommendedName>
</protein>
<evidence type="ECO:0000259" key="2">
    <source>
        <dbReference type="Pfam" id="PF02120"/>
    </source>
</evidence>
<proteinExistence type="predicted"/>
<reference evidence="3 4" key="1">
    <citation type="submission" date="2014-10" db="EMBL/GenBank/DDBJ databases">
        <title>Genome sequencing of Vibrio variabilis T01.</title>
        <authorList>
            <person name="Chan K.-G."/>
            <person name="Mohamad N.I."/>
        </authorList>
    </citation>
    <scope>NUCLEOTIDE SEQUENCE [LARGE SCALE GENOMIC DNA]</scope>
    <source>
        <strain evidence="3 4">T01</strain>
    </source>
</reference>
<evidence type="ECO:0000313" key="4">
    <source>
        <dbReference type="Proteomes" id="UP000030520"/>
    </source>
</evidence>
<organism evidence="3 4">
    <name type="scientific">Vibrio variabilis</name>
    <dbReference type="NCBI Taxonomy" id="990271"/>
    <lineage>
        <taxon>Bacteria</taxon>
        <taxon>Pseudomonadati</taxon>
        <taxon>Pseudomonadota</taxon>
        <taxon>Gammaproteobacteria</taxon>
        <taxon>Vibrionales</taxon>
        <taxon>Vibrionaceae</taxon>
        <taxon>Vibrio</taxon>
    </lineage>
</organism>
<feature type="domain" description="Flagellar hook-length control protein-like C-terminal" evidence="2">
    <location>
        <begin position="623"/>
        <end position="706"/>
    </location>
</feature>
<dbReference type="CDD" id="cd17470">
    <property type="entry name" value="T3SS_Flik_C"/>
    <property type="match status" value="1"/>
</dbReference>
<feature type="compositionally biased region" description="Low complexity" evidence="1">
    <location>
        <begin position="582"/>
        <end position="593"/>
    </location>
</feature>
<dbReference type="InterPro" id="IPR052563">
    <property type="entry name" value="FliK"/>
</dbReference>
<feature type="region of interest" description="Disordered" evidence="1">
    <location>
        <begin position="563"/>
        <end position="603"/>
    </location>
</feature>
<feature type="compositionally biased region" description="Polar residues" evidence="1">
    <location>
        <begin position="300"/>
        <end position="311"/>
    </location>
</feature>
<dbReference type="PANTHER" id="PTHR37533">
    <property type="entry name" value="FLAGELLAR HOOK-LENGTH CONTROL PROTEIN"/>
    <property type="match status" value="1"/>
</dbReference>
<dbReference type="Proteomes" id="UP000030520">
    <property type="component" value="Unassembled WGS sequence"/>
</dbReference>
<name>A0ABR4Y5M5_9VIBR</name>
<feature type="compositionally biased region" description="Basic and acidic residues" evidence="1">
    <location>
        <begin position="147"/>
        <end position="182"/>
    </location>
</feature>
<comment type="caution">
    <text evidence="3">The sequence shown here is derived from an EMBL/GenBank/DDBJ whole genome shotgun (WGS) entry which is preliminary data.</text>
</comment>
<dbReference type="InterPro" id="IPR021136">
    <property type="entry name" value="Flagellar_hook_control-like_C"/>
</dbReference>
<feature type="compositionally biased region" description="Gly residues" evidence="1">
    <location>
        <begin position="568"/>
        <end position="577"/>
    </location>
</feature>
<feature type="region of interest" description="Disordered" evidence="1">
    <location>
        <begin position="692"/>
        <end position="730"/>
    </location>
</feature>
<feature type="compositionally biased region" description="Basic and acidic residues" evidence="1">
    <location>
        <begin position="108"/>
        <end position="124"/>
    </location>
</feature>
<feature type="compositionally biased region" description="Basic and acidic residues" evidence="1">
    <location>
        <begin position="47"/>
        <end position="63"/>
    </location>
</feature>
<feature type="region of interest" description="Disordered" evidence="1">
    <location>
        <begin position="47"/>
        <end position="316"/>
    </location>
</feature>
<dbReference type="Pfam" id="PF02120">
    <property type="entry name" value="Flg_hook"/>
    <property type="match status" value="1"/>
</dbReference>
<accession>A0ABR4Y5M5</accession>
<feature type="compositionally biased region" description="Polar residues" evidence="1">
    <location>
        <begin position="136"/>
        <end position="145"/>
    </location>
</feature>
<dbReference type="PANTHER" id="PTHR37533:SF2">
    <property type="entry name" value="FLAGELLAR HOOK-LENGTH CONTROL PROTEIN"/>
    <property type="match status" value="1"/>
</dbReference>
<feature type="compositionally biased region" description="Polar residues" evidence="1">
    <location>
        <begin position="221"/>
        <end position="230"/>
    </location>
</feature>
<gene>
    <name evidence="3" type="ORF">NL53_19745</name>
</gene>
<evidence type="ECO:0000313" key="3">
    <source>
        <dbReference type="EMBL" id="KHA58785.1"/>
    </source>
</evidence>
<dbReference type="EMBL" id="JRWM01000041">
    <property type="protein sequence ID" value="KHA58785.1"/>
    <property type="molecule type" value="Genomic_DNA"/>
</dbReference>
<feature type="compositionally biased region" description="Low complexity" evidence="1">
    <location>
        <begin position="698"/>
        <end position="726"/>
    </location>
</feature>
<feature type="region of interest" description="Disordered" evidence="1">
    <location>
        <begin position="1"/>
        <end position="20"/>
    </location>
</feature>
<feature type="compositionally biased region" description="Basic and acidic residues" evidence="1">
    <location>
        <begin position="409"/>
        <end position="422"/>
    </location>
</feature>
<dbReference type="Gene3D" id="3.30.750.140">
    <property type="match status" value="1"/>
</dbReference>
<keyword evidence="4" id="KW-1185">Reference proteome</keyword>
<feature type="compositionally biased region" description="Polar residues" evidence="1">
    <location>
        <begin position="1"/>
        <end position="12"/>
    </location>
</feature>
<dbReference type="InterPro" id="IPR038610">
    <property type="entry name" value="FliK-like_C_sf"/>
</dbReference>
<evidence type="ECO:0000256" key="1">
    <source>
        <dbReference type="SAM" id="MobiDB-lite"/>
    </source>
</evidence>
<sequence length="753" mass="78826">MNINLSTVTESPKATKAAVVDGSTEVSEESSSEGFFSKLAAFIKGESATDEKTVKADATKEAEVSEEPAAVKGAGDAASADKIKNSSADELLSDDASSDNAQHTNSKSVKESDVTHTERAKTDQESSSASQEQSQPKLSASSNTTEADEKQPVQARDLETKPAPSDAEKIVADNQEILKRLDQSNSALQSNNGKALPQEESQTQVTAAATHAETVSRSKPSEVASLQTEAQIVDEKAKGVESLQSQPKLQASAGKITEQSDPSVKMTASELASAQPSDESDAAIPAAIKPFVEQPVSDEQVAQQGPNSLNPDTVKEQRITATVQTGATDAEVLENVEVQLNGDEVKPLKVDANQRDTATEKDALQQQVGMQHGTQSVAVDELPEGQTLESETAVSPELVAASATPVMMEKAKPQEVPEERGNSPKLNAQSAAVTPNVVESATLSAETPVAASVAAATAIPWAVSSDEVIVDEDAALKHKQPQVQQAAVAQSVHQALSQSQATQMANAAQLNAASAMPAASAEALAGQLQTVVNSPVNVAASPVVTEQAMLKAAMGAKATGTMLNNGKGAPGEQGGTESGFSQQLAQAAGIQQANSPTGQLRADQTAQVPLQLNREIASDQVAERVQMMMSKNLKNIDIRLDPPELGRMQIRMNMNGDGATVHFTVANQQARDALEQSMPRLREMLAQQGVQLGDTSVQQQASGQQQNRYAANGQGQGGQPSSNQAGLGEENLEPDINLDLNVAAKRDGISYYA</sequence>